<keyword evidence="3 7" id="KW-0812">Transmembrane</keyword>
<feature type="transmembrane region" description="Helical" evidence="7">
    <location>
        <begin position="330"/>
        <end position="348"/>
    </location>
</feature>
<evidence type="ECO:0000256" key="2">
    <source>
        <dbReference type="ARBA" id="ARBA00022448"/>
    </source>
</evidence>
<keyword evidence="2" id="KW-0813">Transport</keyword>
<keyword evidence="4 7" id="KW-1133">Transmembrane helix</keyword>
<evidence type="ECO:0000313" key="8">
    <source>
        <dbReference type="EMBL" id="GJJ13326.1"/>
    </source>
</evidence>
<evidence type="ECO:0000256" key="5">
    <source>
        <dbReference type="ARBA" id="ARBA00023136"/>
    </source>
</evidence>
<evidence type="ECO:0000256" key="6">
    <source>
        <dbReference type="SAM" id="MobiDB-lite"/>
    </source>
</evidence>
<dbReference type="SUPFAM" id="SSF103473">
    <property type="entry name" value="MFS general substrate transporter"/>
    <property type="match status" value="1"/>
</dbReference>
<dbReference type="PANTHER" id="PTHR23504:SF15">
    <property type="entry name" value="MAJOR FACILITATOR SUPERFAMILY (MFS) PROFILE DOMAIN-CONTAINING PROTEIN"/>
    <property type="match status" value="1"/>
</dbReference>
<feature type="transmembrane region" description="Helical" evidence="7">
    <location>
        <begin position="360"/>
        <end position="379"/>
    </location>
</feature>
<organism evidence="8 9">
    <name type="scientific">Clathrus columnatus</name>
    <dbReference type="NCBI Taxonomy" id="1419009"/>
    <lineage>
        <taxon>Eukaryota</taxon>
        <taxon>Fungi</taxon>
        <taxon>Dikarya</taxon>
        <taxon>Basidiomycota</taxon>
        <taxon>Agaricomycotina</taxon>
        <taxon>Agaricomycetes</taxon>
        <taxon>Phallomycetidae</taxon>
        <taxon>Phallales</taxon>
        <taxon>Clathraceae</taxon>
        <taxon>Clathrus</taxon>
    </lineage>
</organism>
<feature type="transmembrane region" description="Helical" evidence="7">
    <location>
        <begin position="262"/>
        <end position="282"/>
    </location>
</feature>
<sequence>MATDRNDTGNRDPEWSHGSTTSISEITPLLRDDHKVEDRTPLPKLQVAALLLGLLPESLTSTLIYPFIVQLVKDLNIVQDEEAVGYYSGLIALWLVALFKARQVDKTKQTNKTGALNGNTGVVRAMLTENENKPSFKITDPSNRAQAFAFTPIMWATGGLLAKPGDRFPGFKNAFWKTYPYLLPCIAAGAVSFLAFLSTAIVLKEVHPPSFKTTFFIDPQRFQVDVFAVEVGEGTFSGKHSTVLIVERQNIQYNSESNFSCAYVALLAIFLATPIASGGLGLDISQIGLLIGGMGLFHGYTAFSAMYIFISCASPTKELLGTTNGIAQTVFSTMGIIGPSGITALFALSNEYNLWNGQLVYVVVCGLCGLGALSSHLLLPEKPGEEASKEIQYDIMEDNNVE</sequence>
<proteinExistence type="predicted"/>
<keyword evidence="9" id="KW-1185">Reference proteome</keyword>
<keyword evidence="5 7" id="KW-0472">Membrane</keyword>
<dbReference type="InterPro" id="IPR036259">
    <property type="entry name" value="MFS_trans_sf"/>
</dbReference>
<evidence type="ECO:0000256" key="3">
    <source>
        <dbReference type="ARBA" id="ARBA00022692"/>
    </source>
</evidence>
<reference evidence="8" key="1">
    <citation type="submission" date="2021-10" db="EMBL/GenBank/DDBJ databases">
        <title>De novo Genome Assembly of Clathrus columnatus (Basidiomycota, Fungi) Using Illumina and Nanopore Sequence Data.</title>
        <authorList>
            <person name="Ogiso-Tanaka E."/>
            <person name="Itagaki H."/>
            <person name="Hosoya T."/>
            <person name="Hosaka K."/>
        </authorList>
    </citation>
    <scope>NUCLEOTIDE SEQUENCE</scope>
    <source>
        <strain evidence="8">MO-923</strain>
    </source>
</reference>
<feature type="transmembrane region" description="Helical" evidence="7">
    <location>
        <begin position="289"/>
        <end position="310"/>
    </location>
</feature>
<dbReference type="EMBL" id="BPWL01000008">
    <property type="protein sequence ID" value="GJJ13326.1"/>
    <property type="molecule type" value="Genomic_DNA"/>
</dbReference>
<evidence type="ECO:0000313" key="9">
    <source>
        <dbReference type="Proteomes" id="UP001050691"/>
    </source>
</evidence>
<feature type="transmembrane region" description="Helical" evidence="7">
    <location>
        <begin position="181"/>
        <end position="203"/>
    </location>
</feature>
<accession>A0AAV5ALK7</accession>
<feature type="compositionally biased region" description="Basic and acidic residues" evidence="6">
    <location>
        <begin position="1"/>
        <end position="15"/>
    </location>
</feature>
<comment type="subcellular location">
    <subcellularLocation>
        <location evidence="1">Membrane</location>
        <topology evidence="1">Multi-pass membrane protein</topology>
    </subcellularLocation>
</comment>
<dbReference type="GO" id="GO:0016020">
    <property type="term" value="C:membrane"/>
    <property type="evidence" value="ECO:0007669"/>
    <property type="project" value="UniProtKB-SubCell"/>
</dbReference>
<gene>
    <name evidence="8" type="ORF">Clacol_007578</name>
</gene>
<evidence type="ECO:0000256" key="1">
    <source>
        <dbReference type="ARBA" id="ARBA00004141"/>
    </source>
</evidence>
<comment type="caution">
    <text evidence="8">The sequence shown here is derived from an EMBL/GenBank/DDBJ whole genome shotgun (WGS) entry which is preliminary data.</text>
</comment>
<dbReference type="PANTHER" id="PTHR23504">
    <property type="entry name" value="MAJOR FACILITATOR SUPERFAMILY DOMAIN-CONTAINING PROTEIN 10"/>
    <property type="match status" value="1"/>
</dbReference>
<evidence type="ECO:0000256" key="4">
    <source>
        <dbReference type="ARBA" id="ARBA00022989"/>
    </source>
</evidence>
<dbReference type="Gene3D" id="1.20.1250.20">
    <property type="entry name" value="MFS general substrate transporter like domains"/>
    <property type="match status" value="1"/>
</dbReference>
<dbReference type="AlphaFoldDB" id="A0AAV5ALK7"/>
<feature type="transmembrane region" description="Helical" evidence="7">
    <location>
        <begin position="47"/>
        <end position="72"/>
    </location>
</feature>
<protein>
    <submittedName>
        <fullName evidence="8">Uncharacterized protein</fullName>
    </submittedName>
</protein>
<name>A0AAV5ALK7_9AGAM</name>
<feature type="transmembrane region" description="Helical" evidence="7">
    <location>
        <begin position="84"/>
        <end position="101"/>
    </location>
</feature>
<evidence type="ECO:0000256" key="7">
    <source>
        <dbReference type="SAM" id="Phobius"/>
    </source>
</evidence>
<dbReference type="Proteomes" id="UP001050691">
    <property type="component" value="Unassembled WGS sequence"/>
</dbReference>
<feature type="region of interest" description="Disordered" evidence="6">
    <location>
        <begin position="1"/>
        <end position="20"/>
    </location>
</feature>